<evidence type="ECO:0000256" key="3">
    <source>
        <dbReference type="ARBA" id="ARBA00019085"/>
    </source>
</evidence>
<dbReference type="Pfam" id="PF07034">
    <property type="entry name" value="ORC3_N"/>
    <property type="match status" value="1"/>
</dbReference>
<dbReference type="GO" id="GO:0006270">
    <property type="term" value="P:DNA replication initiation"/>
    <property type="evidence" value="ECO:0007669"/>
    <property type="project" value="TreeGrafter"/>
</dbReference>
<gene>
    <name evidence="13" type="ORF">LSINAPIS_LOCUS9326</name>
</gene>
<feature type="domain" description="Origin recognition complex subunit 3 N-terminal" evidence="10">
    <location>
        <begin position="15"/>
        <end position="340"/>
    </location>
</feature>
<dbReference type="GO" id="GO:0005656">
    <property type="term" value="C:nuclear pre-replicative complex"/>
    <property type="evidence" value="ECO:0007669"/>
    <property type="project" value="TreeGrafter"/>
</dbReference>
<keyword evidence="6" id="KW-0238">DNA-binding</keyword>
<dbReference type="Pfam" id="PF18137">
    <property type="entry name" value="WHD_ORC"/>
    <property type="match status" value="1"/>
</dbReference>
<dbReference type="CDD" id="cd20704">
    <property type="entry name" value="Orc3"/>
    <property type="match status" value="2"/>
</dbReference>
<dbReference type="AlphaFoldDB" id="A0A5E4QJK1"/>
<evidence type="ECO:0000256" key="1">
    <source>
        <dbReference type="ARBA" id="ARBA00004123"/>
    </source>
</evidence>
<evidence type="ECO:0000259" key="12">
    <source>
        <dbReference type="Pfam" id="PF19675"/>
    </source>
</evidence>
<dbReference type="InterPro" id="IPR045667">
    <property type="entry name" value="ORC3_N"/>
</dbReference>
<feature type="domain" description="Origin recognition complex subunit 3 insertion" evidence="12">
    <location>
        <begin position="355"/>
        <end position="610"/>
    </location>
</feature>
<protein>
    <recommendedName>
        <fullName evidence="3">Origin recognition complex subunit 3</fullName>
    </recommendedName>
</protein>
<organism evidence="13 14">
    <name type="scientific">Leptidea sinapis</name>
    <dbReference type="NCBI Taxonomy" id="189913"/>
    <lineage>
        <taxon>Eukaryota</taxon>
        <taxon>Metazoa</taxon>
        <taxon>Ecdysozoa</taxon>
        <taxon>Arthropoda</taxon>
        <taxon>Hexapoda</taxon>
        <taxon>Insecta</taxon>
        <taxon>Pterygota</taxon>
        <taxon>Neoptera</taxon>
        <taxon>Endopterygota</taxon>
        <taxon>Lepidoptera</taxon>
        <taxon>Glossata</taxon>
        <taxon>Ditrysia</taxon>
        <taxon>Papilionoidea</taxon>
        <taxon>Pieridae</taxon>
        <taxon>Dismorphiinae</taxon>
        <taxon>Leptidea</taxon>
    </lineage>
</organism>
<evidence type="ECO:0000256" key="2">
    <source>
        <dbReference type="ARBA" id="ARBA00010977"/>
    </source>
</evidence>
<dbReference type="InterPro" id="IPR040855">
    <property type="entry name" value="ORC_WH_C"/>
</dbReference>
<keyword evidence="4" id="KW-0597">Phosphoprotein</keyword>
<evidence type="ECO:0000256" key="4">
    <source>
        <dbReference type="ARBA" id="ARBA00022553"/>
    </source>
</evidence>
<dbReference type="GO" id="GO:0005664">
    <property type="term" value="C:nuclear origin of replication recognition complex"/>
    <property type="evidence" value="ECO:0007669"/>
    <property type="project" value="InterPro"/>
</dbReference>
<name>A0A5E4QJK1_9NEOP</name>
<keyword evidence="7" id="KW-0539">Nucleus</keyword>
<evidence type="ECO:0000256" key="6">
    <source>
        <dbReference type="ARBA" id="ARBA00023125"/>
    </source>
</evidence>
<dbReference type="PANTHER" id="PTHR12748">
    <property type="entry name" value="ORIGIN RECOGNITION COMPLEX SUBUNIT 3"/>
    <property type="match status" value="1"/>
</dbReference>
<dbReference type="GO" id="GO:0031261">
    <property type="term" value="C:DNA replication preinitiation complex"/>
    <property type="evidence" value="ECO:0007669"/>
    <property type="project" value="TreeGrafter"/>
</dbReference>
<evidence type="ECO:0000256" key="5">
    <source>
        <dbReference type="ARBA" id="ARBA00022705"/>
    </source>
</evidence>
<dbReference type="GO" id="GO:0003688">
    <property type="term" value="F:DNA replication origin binding"/>
    <property type="evidence" value="ECO:0007669"/>
    <property type="project" value="TreeGrafter"/>
</dbReference>
<evidence type="ECO:0000313" key="13">
    <source>
        <dbReference type="EMBL" id="VVC98206.1"/>
    </source>
</evidence>
<evidence type="ECO:0000313" key="14">
    <source>
        <dbReference type="Proteomes" id="UP000324832"/>
    </source>
</evidence>
<keyword evidence="5" id="KW-0235">DNA replication</keyword>
<comment type="similarity">
    <text evidence="2">Belongs to the ORC3 family.</text>
</comment>
<dbReference type="PANTHER" id="PTHR12748:SF0">
    <property type="entry name" value="ORIGIN RECOGNITION COMPLEX SUBUNIT 3"/>
    <property type="match status" value="1"/>
</dbReference>
<dbReference type="InterPro" id="IPR045663">
    <property type="entry name" value="ORC3_ins"/>
</dbReference>
<comment type="function">
    <text evidence="9">Component of the origin recognition complex (ORC) that binds origins of replication. DNA-binding is ATP-dependent. The specific DNA sequences that define origins of replication have not been identified yet. ORC is required to assemble the pre-replication complex necessary to initiate DNA replication. Binds histone H3 and H4 trimethylation marks H3K9me3, H3K27me3 and H4K20me3.</text>
</comment>
<keyword evidence="14" id="KW-1185">Reference proteome</keyword>
<dbReference type="Pfam" id="PF19675">
    <property type="entry name" value="ORC3_ins"/>
    <property type="match status" value="1"/>
</dbReference>
<dbReference type="EMBL" id="FZQP02003445">
    <property type="protein sequence ID" value="VVC98206.1"/>
    <property type="molecule type" value="Genomic_DNA"/>
</dbReference>
<dbReference type="InterPro" id="IPR020795">
    <property type="entry name" value="ORC3"/>
</dbReference>
<comment type="subcellular location">
    <subcellularLocation>
        <location evidence="1">Nucleus</location>
    </subcellularLocation>
</comment>
<accession>A0A5E4QJK1</accession>
<dbReference type="Proteomes" id="UP000324832">
    <property type="component" value="Unassembled WGS sequence"/>
</dbReference>
<sequence>MISTNNLQDEEMDPSVSMSKGVFLFPNGFKKTHKSKKHKNKSVFDIYFGSEEWLITFRHNWNLFEEQLKNLHEKSYSVLLHDVVNYLKICHNDSEMNSIEGVIPSATLLTGVNQPDHVEQFMSLINLIREEVTPHVAMINSQDGSTVKHLVENAVWQLIRGVDLVESDEDICDDIVDTSRKLKKSTCTMKTLRNWYRSRYSNESPRKMRQRQSLIVIIPDFESFNCNTLQDFVMIISSYVSTLPIVLVFGVATSVSALHKSFPYQVSSKLLIKVFHSHPSHVYMNQVLENIFLTHTSPFHLSGKAFELLTDVFLFYDFSVTGFVQSIKYCMMEHYYGDNIKSLCCDRNKLDNAVMKLSADDLESIRQLTSFKPFLEVQDCLTTIALFKDNDFFKEVLIKELHKLHDYIYSFYVCVRLLSVFLKELPKNILGKTVREVYAKCATEHITSTEGFKECMQLLKFQSQAKLVDTIKNAHKVVSSALQMSSPVKPLRLTPMKNNLNNSSLNNELGEAFIKNIRLYLMMFLRQIEVASNEDTTETMNCESDEAYDNVHGNRYKLKEKLLKATRAEKLESKFEMIRSRFVSSMEEIFSKGLQPPHTQTFHEILFFTEVANVKKQIIGSPRGALHMALNNPVHYLKCCCCNLPSPDSLSDKLPDVSLAYKLHRECGKHINLYDWLQAFASVLNPDCDEENRSHDVNIQVRFTRAVAELQFLGFIKTSKRKTDHVMRLTW</sequence>
<comment type="subunit">
    <text evidence="8">Component of ORC, a complex composed of at least 6 subunits: ORC1, ORC2, ORC3, ORC4, ORC5 and ORC6. ORC is regulated in a cell-cycle dependent manner. It is sequentially assembled at the exit from anaphase of mitosis and disassembled as cells enter S phase.</text>
</comment>
<reference evidence="13 14" key="1">
    <citation type="submission" date="2017-07" db="EMBL/GenBank/DDBJ databases">
        <authorList>
            <person name="Talla V."/>
            <person name="Backstrom N."/>
        </authorList>
    </citation>
    <scope>NUCLEOTIDE SEQUENCE [LARGE SCALE GENOMIC DNA]</scope>
</reference>
<feature type="domain" description="Origin recognition complex subunit 3 winged helix C-terminal" evidence="11">
    <location>
        <begin position="623"/>
        <end position="731"/>
    </location>
</feature>
<proteinExistence type="inferred from homology"/>
<evidence type="ECO:0000256" key="7">
    <source>
        <dbReference type="ARBA" id="ARBA00023242"/>
    </source>
</evidence>
<evidence type="ECO:0000259" key="11">
    <source>
        <dbReference type="Pfam" id="PF18137"/>
    </source>
</evidence>
<evidence type="ECO:0000256" key="9">
    <source>
        <dbReference type="ARBA" id="ARBA00045241"/>
    </source>
</evidence>
<evidence type="ECO:0000256" key="8">
    <source>
        <dbReference type="ARBA" id="ARBA00026084"/>
    </source>
</evidence>
<evidence type="ECO:0000259" key="10">
    <source>
        <dbReference type="Pfam" id="PF07034"/>
    </source>
</evidence>